<organism evidence="1 2">
    <name type="scientific">Marinibaculum pumilum</name>
    <dbReference type="NCBI Taxonomy" id="1766165"/>
    <lineage>
        <taxon>Bacteria</taxon>
        <taxon>Pseudomonadati</taxon>
        <taxon>Pseudomonadota</taxon>
        <taxon>Alphaproteobacteria</taxon>
        <taxon>Rhodospirillales</taxon>
        <taxon>Rhodospirillaceae</taxon>
        <taxon>Marinibaculum</taxon>
    </lineage>
</organism>
<accession>A0ABV7KUE9</accession>
<dbReference type="Proteomes" id="UP001595528">
    <property type="component" value="Unassembled WGS sequence"/>
</dbReference>
<evidence type="ECO:0000313" key="1">
    <source>
        <dbReference type="EMBL" id="MFC3225719.1"/>
    </source>
</evidence>
<sequence>MQQDTILKLREIFERCQIILSFNGPFSQSLIEELGQAIRHYLEAQAQARKSVSDVFAVYIELTQNIRHYADSAPVDEAQRARLNAGTVHIAREGDSFLVVSGNHIRREDAPPLVAHLDRLAAMDAKELRRAYKEKLREPVPEGATGAGLGLLQIARLATAPLEHAMAELDDGHLYFTLTVRL</sequence>
<protein>
    <submittedName>
        <fullName evidence="1">SiaB family protein kinase</fullName>
    </submittedName>
</protein>
<gene>
    <name evidence="1" type="ORF">ACFOGJ_00655</name>
</gene>
<keyword evidence="1" id="KW-0808">Transferase</keyword>
<comment type="caution">
    <text evidence="1">The sequence shown here is derived from an EMBL/GenBank/DDBJ whole genome shotgun (WGS) entry which is preliminary data.</text>
</comment>
<dbReference type="RefSeq" id="WP_379897452.1">
    <property type="nucleotide sequence ID" value="NZ_JBHRTR010000004.1"/>
</dbReference>
<proteinExistence type="predicted"/>
<dbReference type="InterPro" id="IPR046239">
    <property type="entry name" value="DUF6272"/>
</dbReference>
<name>A0ABV7KUE9_9PROT</name>
<dbReference type="NCBIfam" id="NF038262">
    <property type="entry name" value="SiaB_fam_kinase"/>
    <property type="match status" value="1"/>
</dbReference>
<keyword evidence="1" id="KW-0418">Kinase</keyword>
<reference evidence="2" key="1">
    <citation type="journal article" date="2019" name="Int. J. Syst. Evol. Microbiol.">
        <title>The Global Catalogue of Microorganisms (GCM) 10K type strain sequencing project: providing services to taxonomists for standard genome sequencing and annotation.</title>
        <authorList>
            <consortium name="The Broad Institute Genomics Platform"/>
            <consortium name="The Broad Institute Genome Sequencing Center for Infectious Disease"/>
            <person name="Wu L."/>
            <person name="Ma J."/>
        </authorList>
    </citation>
    <scope>NUCLEOTIDE SEQUENCE [LARGE SCALE GENOMIC DNA]</scope>
    <source>
        <strain evidence="2">KCTC 42964</strain>
    </source>
</reference>
<evidence type="ECO:0000313" key="2">
    <source>
        <dbReference type="Proteomes" id="UP001595528"/>
    </source>
</evidence>
<keyword evidence="2" id="KW-1185">Reference proteome</keyword>
<dbReference type="Pfam" id="PF19788">
    <property type="entry name" value="DUF6272"/>
    <property type="match status" value="1"/>
</dbReference>
<dbReference type="EMBL" id="JBHRTR010000004">
    <property type="protein sequence ID" value="MFC3225719.1"/>
    <property type="molecule type" value="Genomic_DNA"/>
</dbReference>
<dbReference type="GO" id="GO:0016301">
    <property type="term" value="F:kinase activity"/>
    <property type="evidence" value="ECO:0007669"/>
    <property type="project" value="UniProtKB-KW"/>
</dbReference>